<dbReference type="InterPro" id="IPR018673">
    <property type="entry name" value="DUF2141"/>
</dbReference>
<proteinExistence type="predicted"/>
<name>A0ABS9WYM7_9GAMM</name>
<protein>
    <submittedName>
        <fullName evidence="1">DUF2141 domain-containing protein</fullName>
    </submittedName>
</protein>
<dbReference type="EMBL" id="JAKKSL010000001">
    <property type="protein sequence ID" value="MCI2282642.1"/>
    <property type="molecule type" value="Genomic_DNA"/>
</dbReference>
<dbReference type="Pfam" id="PF09912">
    <property type="entry name" value="DUF2141"/>
    <property type="match status" value="1"/>
</dbReference>
<sequence>MTKFIITIFLFSIALFSNPSFSLELTVKVAKIKTIDKKIVMEVYLLTDTNSQDWQNLHLIDKKITEFDTDNQDIIFTGLQKRTYAIRLFQDINNNGLLDRSSNNIPLEPVGFSNNPSLFGGEPTPEDSAFVLTKDQRVTINLKHRKPKKRRKKHQ</sequence>
<dbReference type="Proteomes" id="UP001139646">
    <property type="component" value="Unassembled WGS sequence"/>
</dbReference>
<evidence type="ECO:0000313" key="2">
    <source>
        <dbReference type="Proteomes" id="UP001139646"/>
    </source>
</evidence>
<organism evidence="1 2">
    <name type="scientific">Colwellia maritima</name>
    <dbReference type="NCBI Taxonomy" id="2912588"/>
    <lineage>
        <taxon>Bacteria</taxon>
        <taxon>Pseudomonadati</taxon>
        <taxon>Pseudomonadota</taxon>
        <taxon>Gammaproteobacteria</taxon>
        <taxon>Alteromonadales</taxon>
        <taxon>Colwelliaceae</taxon>
        <taxon>Colwellia</taxon>
    </lineage>
</organism>
<keyword evidence="2" id="KW-1185">Reference proteome</keyword>
<evidence type="ECO:0000313" key="1">
    <source>
        <dbReference type="EMBL" id="MCI2282642.1"/>
    </source>
</evidence>
<accession>A0ABS9WYM7</accession>
<dbReference type="RefSeq" id="WP_242283522.1">
    <property type="nucleotide sequence ID" value="NZ_JAKKSL010000001.1"/>
</dbReference>
<comment type="caution">
    <text evidence="1">The sequence shown here is derived from an EMBL/GenBank/DDBJ whole genome shotgun (WGS) entry which is preliminary data.</text>
</comment>
<reference evidence="1" key="1">
    <citation type="submission" date="2022-01" db="EMBL/GenBank/DDBJ databases">
        <title>Colwellia maritima, isolated from seawater.</title>
        <authorList>
            <person name="Kristyanto S."/>
            <person name="Jung J."/>
            <person name="Jeon C.O."/>
        </authorList>
    </citation>
    <scope>NUCLEOTIDE SEQUENCE</scope>
    <source>
        <strain evidence="1">MSW7</strain>
    </source>
</reference>
<gene>
    <name evidence="1" type="ORF">L3081_03510</name>
</gene>